<gene>
    <name evidence="1" type="ORF">OXD698_LOCUS36183</name>
</gene>
<proteinExistence type="predicted"/>
<dbReference type="Proteomes" id="UP000663844">
    <property type="component" value="Unassembled WGS sequence"/>
</dbReference>
<organism evidence="1 2">
    <name type="scientific">Adineta steineri</name>
    <dbReference type="NCBI Taxonomy" id="433720"/>
    <lineage>
        <taxon>Eukaryota</taxon>
        <taxon>Metazoa</taxon>
        <taxon>Spiralia</taxon>
        <taxon>Gnathifera</taxon>
        <taxon>Rotifera</taxon>
        <taxon>Eurotatoria</taxon>
        <taxon>Bdelloidea</taxon>
        <taxon>Adinetida</taxon>
        <taxon>Adinetidae</taxon>
        <taxon>Adineta</taxon>
    </lineage>
</organism>
<comment type="caution">
    <text evidence="1">The sequence shown here is derived from an EMBL/GenBank/DDBJ whole genome shotgun (WGS) entry which is preliminary data.</text>
</comment>
<evidence type="ECO:0000313" key="1">
    <source>
        <dbReference type="EMBL" id="CAF4115536.1"/>
    </source>
</evidence>
<accession>A0A819VYW1</accession>
<protein>
    <submittedName>
        <fullName evidence="1">Uncharacterized protein</fullName>
    </submittedName>
</protein>
<feature type="non-terminal residue" evidence="1">
    <location>
        <position position="21"/>
    </location>
</feature>
<sequence length="21" mass="2587">MDVISDSSEWRRRMVQDYSLL</sequence>
<reference evidence="1" key="1">
    <citation type="submission" date="2021-02" db="EMBL/GenBank/DDBJ databases">
        <authorList>
            <person name="Nowell W R."/>
        </authorList>
    </citation>
    <scope>NUCLEOTIDE SEQUENCE</scope>
</reference>
<dbReference type="AlphaFoldDB" id="A0A819VYW1"/>
<evidence type="ECO:0000313" key="2">
    <source>
        <dbReference type="Proteomes" id="UP000663844"/>
    </source>
</evidence>
<dbReference type="EMBL" id="CAJOAZ010005864">
    <property type="protein sequence ID" value="CAF4115536.1"/>
    <property type="molecule type" value="Genomic_DNA"/>
</dbReference>
<name>A0A819VYW1_9BILA</name>